<organism evidence="1 2">
    <name type="scientific">Lentinula aff. lateritia</name>
    <dbReference type="NCBI Taxonomy" id="2804960"/>
    <lineage>
        <taxon>Eukaryota</taxon>
        <taxon>Fungi</taxon>
        <taxon>Dikarya</taxon>
        <taxon>Basidiomycota</taxon>
        <taxon>Agaricomycotina</taxon>
        <taxon>Agaricomycetes</taxon>
        <taxon>Agaricomycetidae</taxon>
        <taxon>Agaricales</taxon>
        <taxon>Marasmiineae</taxon>
        <taxon>Omphalotaceae</taxon>
        <taxon>Lentinula</taxon>
    </lineage>
</organism>
<evidence type="ECO:0000313" key="2">
    <source>
        <dbReference type="Proteomes" id="UP001163835"/>
    </source>
</evidence>
<accession>A0ACC1TJS0</accession>
<evidence type="ECO:0000313" key="1">
    <source>
        <dbReference type="EMBL" id="KAJ3804964.1"/>
    </source>
</evidence>
<sequence length="482" mass="54037">MSDNLPARTKLDSTIPFNVDPNHANQFQFTDTQDWFSHNIPHWRNLFPFITSPQGRSAVFLLQNICGKGTDIEMDGSERNDQMDFEAGRKRFRKINHNLSLTGKPFRVLPQFSVPALMKLLEKEILKEESLGNAGVSGNEQVGFDCIYIDGSHEADDTFLDGELAWRLARKGIDTFLDLHRGEYVKLTEPEHYQVVLRKTSEMRIGFLDEGDAIKKVFGCGINVALVVDPAYATSAAVVILSAVENTTGRITIYIVDCGLSEEDKQRLLQLIDPLRANDVTMMFIALNAQCLGKELGPVWAKLDLAEMLWQTDSQGQTIAAAPDVGHPMGHDQMGVKMPYFNAGVMLVDLAKMRSKSAELKQLGRSMKDSKFRDQDVLNTFYASQWKRLSLKWNAQGLGTYARYPSPERDMLRLLDPTIDTPDPAIVHFTGPVNPSVEEVLNLYVQPPTAKPWGYLGAPGHPFQAEWWAVESECKCGHCRDG</sequence>
<proteinExistence type="predicted"/>
<name>A0ACC1TJS0_9AGAR</name>
<keyword evidence="2" id="KW-1185">Reference proteome</keyword>
<gene>
    <name evidence="1" type="ORF">F5876DRAFT_91683</name>
</gene>
<dbReference type="Proteomes" id="UP001163835">
    <property type="component" value="Unassembled WGS sequence"/>
</dbReference>
<comment type="caution">
    <text evidence="1">The sequence shown here is derived from an EMBL/GenBank/DDBJ whole genome shotgun (WGS) entry which is preliminary data.</text>
</comment>
<dbReference type="EMBL" id="MU795738">
    <property type="protein sequence ID" value="KAJ3804964.1"/>
    <property type="molecule type" value="Genomic_DNA"/>
</dbReference>
<protein>
    <submittedName>
        <fullName evidence="1">Glycosyltransferase family 8 protein</fullName>
    </submittedName>
</protein>
<reference evidence="1" key="1">
    <citation type="submission" date="2022-09" db="EMBL/GenBank/DDBJ databases">
        <title>A Global Phylogenomic Analysis of the Shiitake Genus Lentinula.</title>
        <authorList>
            <consortium name="DOE Joint Genome Institute"/>
            <person name="Sierra-Patev S."/>
            <person name="Min B."/>
            <person name="Naranjo-Ortiz M."/>
            <person name="Looney B."/>
            <person name="Konkel Z."/>
            <person name="Slot J.C."/>
            <person name="Sakamoto Y."/>
            <person name="Steenwyk J.L."/>
            <person name="Rokas A."/>
            <person name="Carro J."/>
            <person name="Camarero S."/>
            <person name="Ferreira P."/>
            <person name="Molpeceres G."/>
            <person name="Ruiz-Duenas F.J."/>
            <person name="Serrano A."/>
            <person name="Henrissat B."/>
            <person name="Drula E."/>
            <person name="Hughes K.W."/>
            <person name="Mata J.L."/>
            <person name="Ishikawa N.K."/>
            <person name="Vargas-Isla R."/>
            <person name="Ushijima S."/>
            <person name="Smith C.A."/>
            <person name="Ahrendt S."/>
            <person name="Andreopoulos W."/>
            <person name="He G."/>
            <person name="Labutti K."/>
            <person name="Lipzen A."/>
            <person name="Ng V."/>
            <person name="Riley R."/>
            <person name="Sandor L."/>
            <person name="Barry K."/>
            <person name="Martinez A.T."/>
            <person name="Xiao Y."/>
            <person name="Gibbons J.G."/>
            <person name="Terashima K."/>
            <person name="Grigoriev I.V."/>
            <person name="Hibbett D.S."/>
        </authorList>
    </citation>
    <scope>NUCLEOTIDE SEQUENCE</scope>
    <source>
        <strain evidence="1">TMI1499</strain>
    </source>
</reference>